<feature type="chain" id="PRO_5005505558" evidence="1">
    <location>
        <begin position="25"/>
        <end position="248"/>
    </location>
</feature>
<dbReference type="Pfam" id="PF00497">
    <property type="entry name" value="SBP_bac_3"/>
    <property type="match status" value="1"/>
</dbReference>
<feature type="signal peptide" evidence="1">
    <location>
        <begin position="1"/>
        <end position="24"/>
    </location>
</feature>
<dbReference type="Gene3D" id="3.40.190.10">
    <property type="entry name" value="Periplasmic binding protein-like II"/>
    <property type="match status" value="2"/>
</dbReference>
<dbReference type="Proteomes" id="UP000182769">
    <property type="component" value="Unassembled WGS sequence"/>
</dbReference>
<dbReference type="PANTHER" id="PTHR38834">
    <property type="entry name" value="PERIPLASMIC SUBSTRATE BINDING PROTEIN FAMILY 3"/>
    <property type="match status" value="1"/>
</dbReference>
<evidence type="ECO:0000313" key="4">
    <source>
        <dbReference type="Proteomes" id="UP000182769"/>
    </source>
</evidence>
<dbReference type="AlphaFoldDB" id="A0A0K6IQT5"/>
<sequence length="248" mass="28167">MFSQRVQKSLLLSVLFSCHVSAWGQTVTIPVVNFPPYIIISPMENTISGMDIRIVREAFAQRNIDTKFVSRPWLSIMQGMQAGSTLGTVSCSRRPERVSFMLFSDELSTTNRAVISRTELDTHAIESVYDLMDYRVVAVKGWDMEQQLLELNIPHQQISSISDGLNAVINDTSDLFYVSDYPAMYQARLQGIHKQLKVTNIVSEPLVPLHVCFSKKNPEARSLMQEFNQGLQAIKRNGTYQAIRNEYL</sequence>
<keyword evidence="1" id="KW-0732">Signal</keyword>
<dbReference type="OrthoDB" id="7354650at2"/>
<dbReference type="STRING" id="1137284.GCA_001418205_02984"/>
<gene>
    <name evidence="3" type="ORF">Ga0061065_11144</name>
</gene>
<reference evidence="4" key="1">
    <citation type="submission" date="2015-08" db="EMBL/GenBank/DDBJ databases">
        <authorList>
            <person name="Varghese N."/>
        </authorList>
    </citation>
    <scope>NUCLEOTIDE SEQUENCE [LARGE SCALE GENOMIC DNA]</scope>
    <source>
        <strain evidence="4">JCM 18476</strain>
    </source>
</reference>
<dbReference type="SUPFAM" id="SSF53850">
    <property type="entry name" value="Periplasmic binding protein-like II"/>
    <property type="match status" value="1"/>
</dbReference>
<proteinExistence type="predicted"/>
<dbReference type="RefSeq" id="WP_055464030.1">
    <property type="nucleotide sequence ID" value="NZ_CYHG01000011.1"/>
</dbReference>
<dbReference type="InterPro" id="IPR001638">
    <property type="entry name" value="Solute-binding_3/MltF_N"/>
</dbReference>
<name>A0A0K6IQT5_9GAMM</name>
<protein>
    <submittedName>
        <fullName evidence="3">Amino acid ABC transporter substrate-binding protein, PAAT family (TC 3.A.1.3.-)</fullName>
    </submittedName>
</protein>
<evidence type="ECO:0000313" key="3">
    <source>
        <dbReference type="EMBL" id="CUB05454.1"/>
    </source>
</evidence>
<dbReference type="EMBL" id="CYHG01000011">
    <property type="protein sequence ID" value="CUB05454.1"/>
    <property type="molecule type" value="Genomic_DNA"/>
</dbReference>
<keyword evidence="4" id="KW-1185">Reference proteome</keyword>
<accession>A0A0K6IQT5</accession>
<organism evidence="3 4">
    <name type="scientific">Marinomonas fungiae</name>
    <dbReference type="NCBI Taxonomy" id="1137284"/>
    <lineage>
        <taxon>Bacteria</taxon>
        <taxon>Pseudomonadati</taxon>
        <taxon>Pseudomonadota</taxon>
        <taxon>Gammaproteobacteria</taxon>
        <taxon>Oceanospirillales</taxon>
        <taxon>Oceanospirillaceae</taxon>
        <taxon>Marinomonas</taxon>
    </lineage>
</organism>
<evidence type="ECO:0000256" key="1">
    <source>
        <dbReference type="SAM" id="SignalP"/>
    </source>
</evidence>
<evidence type="ECO:0000259" key="2">
    <source>
        <dbReference type="Pfam" id="PF00497"/>
    </source>
</evidence>
<dbReference type="PANTHER" id="PTHR38834:SF3">
    <property type="entry name" value="SOLUTE-BINDING PROTEIN FAMILY 3_N-TERMINAL DOMAIN-CONTAINING PROTEIN"/>
    <property type="match status" value="1"/>
</dbReference>
<feature type="domain" description="Solute-binding protein family 3/N-terminal" evidence="2">
    <location>
        <begin position="33"/>
        <end position="248"/>
    </location>
</feature>